<comment type="caution">
    <text evidence="2">The sequence shown here is derived from an EMBL/GenBank/DDBJ whole genome shotgun (WGS) entry which is preliminary data.</text>
</comment>
<sequence length="212" mass="23753">MEDKQHIRFAVPTTKKFGRKYTIDLQYPQFRSSSSAHCVACALRSSTTNNQNLIPNTEYLEILNDVTASLINIQFTDEHFQYDVTASSIDSCRTAIATGTKYVYGSKAIEGESRRSKLPLFSLPSANSASSVKDDFGTLHCSELSVPAQDLENLEWLSHFVEESFSEYSVTEKLPPNPTENQSEPEISVPEKPCFTTLVQTKARTKQNEIGR</sequence>
<name>A0A8S0V3I2_OLEEU</name>
<evidence type="ECO:0000313" key="3">
    <source>
        <dbReference type="Proteomes" id="UP000594638"/>
    </source>
</evidence>
<reference evidence="2 3" key="1">
    <citation type="submission" date="2019-12" db="EMBL/GenBank/DDBJ databases">
        <authorList>
            <person name="Alioto T."/>
            <person name="Alioto T."/>
            <person name="Gomez Garrido J."/>
        </authorList>
    </citation>
    <scope>NUCLEOTIDE SEQUENCE [LARGE SCALE GENOMIC DNA]</scope>
</reference>
<evidence type="ECO:0000313" key="2">
    <source>
        <dbReference type="EMBL" id="CAA3025681.1"/>
    </source>
</evidence>
<dbReference type="Proteomes" id="UP000594638">
    <property type="component" value="Unassembled WGS sequence"/>
</dbReference>
<dbReference type="OrthoDB" id="2162994at2759"/>
<proteinExistence type="predicted"/>
<evidence type="ECO:0000256" key="1">
    <source>
        <dbReference type="SAM" id="MobiDB-lite"/>
    </source>
</evidence>
<dbReference type="AlphaFoldDB" id="A0A8S0V3I2"/>
<feature type="region of interest" description="Disordered" evidence="1">
    <location>
        <begin position="170"/>
        <end position="192"/>
    </location>
</feature>
<organism evidence="2 3">
    <name type="scientific">Olea europaea subsp. europaea</name>
    <dbReference type="NCBI Taxonomy" id="158383"/>
    <lineage>
        <taxon>Eukaryota</taxon>
        <taxon>Viridiplantae</taxon>
        <taxon>Streptophyta</taxon>
        <taxon>Embryophyta</taxon>
        <taxon>Tracheophyta</taxon>
        <taxon>Spermatophyta</taxon>
        <taxon>Magnoliopsida</taxon>
        <taxon>eudicotyledons</taxon>
        <taxon>Gunneridae</taxon>
        <taxon>Pentapetalae</taxon>
        <taxon>asterids</taxon>
        <taxon>lamiids</taxon>
        <taxon>Lamiales</taxon>
        <taxon>Oleaceae</taxon>
        <taxon>Oleeae</taxon>
        <taxon>Olea</taxon>
    </lineage>
</organism>
<gene>
    <name evidence="2" type="ORF">OLEA9_A034458</name>
</gene>
<dbReference type="Gramene" id="OE9A034458T1">
    <property type="protein sequence ID" value="OE9A034458C1"/>
    <property type="gene ID" value="OE9A034458"/>
</dbReference>
<dbReference type="EMBL" id="CACTIH010009140">
    <property type="protein sequence ID" value="CAA3025681.1"/>
    <property type="molecule type" value="Genomic_DNA"/>
</dbReference>
<protein>
    <submittedName>
        <fullName evidence="2">GATA transcription factor 5-like</fullName>
    </submittedName>
</protein>
<keyword evidence="3" id="KW-1185">Reference proteome</keyword>
<accession>A0A8S0V3I2</accession>